<feature type="region of interest" description="Disordered" evidence="1">
    <location>
        <begin position="1"/>
        <end position="22"/>
    </location>
</feature>
<accession>A0A8U0RKY1</accession>
<evidence type="ECO:0000313" key="4">
    <source>
        <dbReference type="RefSeq" id="XP_044925111.1"/>
    </source>
</evidence>
<proteinExistence type="predicted"/>
<sequence length="268" mass="28389">MWGRVHTYSSAASSGPASGGEGCKLKKSCPAHAFPHWGCCLKAPRWLWPFGQKKRKSTSDDEIGRRLADTRSISLTRRVTVPGSAGAGTGDSGGRPLTLPARLHHRVVQELEPFQAEPEAAPSEEPEPAPPASTAPEAGMVPAGTSGGDPEPAGGWAPAHSEADSVRAELGSAPVPGPAFAMDPAPDNTCASALESDPAPPPTPPPEERPEPLLVPTALILEQLTFVLSPDPGNLQERFVPDVYIFPFCYILILILSLHVLYTIYHSF</sequence>
<dbReference type="AlphaFoldDB" id="A0A8U0RKY1"/>
<protein>
    <submittedName>
        <fullName evidence="4">Skin secretory protein xP2-like isoform X1</fullName>
    </submittedName>
</protein>
<keyword evidence="2" id="KW-0812">Transmembrane</keyword>
<feature type="transmembrane region" description="Helical" evidence="2">
    <location>
        <begin position="244"/>
        <end position="265"/>
    </location>
</feature>
<feature type="region of interest" description="Disordered" evidence="1">
    <location>
        <begin position="114"/>
        <end position="211"/>
    </location>
</feature>
<feature type="region of interest" description="Disordered" evidence="1">
    <location>
        <begin position="74"/>
        <end position="98"/>
    </location>
</feature>
<evidence type="ECO:0000313" key="3">
    <source>
        <dbReference type="Proteomes" id="UP000000715"/>
    </source>
</evidence>
<organism evidence="3 4">
    <name type="scientific">Mustela putorius furo</name>
    <name type="common">European domestic ferret</name>
    <name type="synonym">Mustela furo</name>
    <dbReference type="NCBI Taxonomy" id="9669"/>
    <lineage>
        <taxon>Eukaryota</taxon>
        <taxon>Metazoa</taxon>
        <taxon>Chordata</taxon>
        <taxon>Craniata</taxon>
        <taxon>Vertebrata</taxon>
        <taxon>Euteleostomi</taxon>
        <taxon>Mammalia</taxon>
        <taxon>Eutheria</taxon>
        <taxon>Laurasiatheria</taxon>
        <taxon>Carnivora</taxon>
        <taxon>Caniformia</taxon>
        <taxon>Musteloidea</taxon>
        <taxon>Mustelidae</taxon>
        <taxon>Mustelinae</taxon>
        <taxon>Mustela</taxon>
    </lineage>
</organism>
<gene>
    <name evidence="4" type="primary">LOC123388848</name>
</gene>
<dbReference type="GeneID" id="123388848"/>
<keyword evidence="2" id="KW-1133">Transmembrane helix</keyword>
<reference evidence="4" key="1">
    <citation type="submission" date="2025-08" db="UniProtKB">
        <authorList>
            <consortium name="RefSeq"/>
        </authorList>
    </citation>
    <scope>IDENTIFICATION</scope>
    <source>
        <tissue evidence="4">Brain</tissue>
    </source>
</reference>
<keyword evidence="3" id="KW-1185">Reference proteome</keyword>
<dbReference type="RefSeq" id="XP_044925111.1">
    <property type="nucleotide sequence ID" value="XM_045069176.1"/>
</dbReference>
<dbReference type="OrthoDB" id="9752974at2759"/>
<dbReference type="Proteomes" id="UP000000715">
    <property type="component" value="Unplaced"/>
</dbReference>
<name>A0A8U0RKY1_MUSPF</name>
<evidence type="ECO:0000256" key="2">
    <source>
        <dbReference type="SAM" id="Phobius"/>
    </source>
</evidence>
<keyword evidence="2" id="KW-0472">Membrane</keyword>
<evidence type="ECO:0000256" key="1">
    <source>
        <dbReference type="SAM" id="MobiDB-lite"/>
    </source>
</evidence>